<evidence type="ECO:0000313" key="2">
    <source>
        <dbReference type="EMBL" id="GAA1815859.1"/>
    </source>
</evidence>
<dbReference type="RefSeq" id="WP_344134558.1">
    <property type="nucleotide sequence ID" value="NZ_BAAALT010000141.1"/>
</dbReference>
<keyword evidence="3" id="KW-1185">Reference proteome</keyword>
<dbReference type="InterPro" id="IPR011009">
    <property type="entry name" value="Kinase-like_dom_sf"/>
</dbReference>
<accession>A0ABN2MCE1</accession>
<dbReference type="EMBL" id="BAAALT010000141">
    <property type="protein sequence ID" value="GAA1815859.1"/>
    <property type="molecule type" value="Genomic_DNA"/>
</dbReference>
<comment type="caution">
    <text evidence="2">The sequence shown here is derived from an EMBL/GenBank/DDBJ whole genome shotgun (WGS) entry which is preliminary data.</text>
</comment>
<evidence type="ECO:0000313" key="3">
    <source>
        <dbReference type="Proteomes" id="UP001500218"/>
    </source>
</evidence>
<protein>
    <recommendedName>
        <fullName evidence="1">Aminoglycoside phosphotransferase domain-containing protein</fullName>
    </recommendedName>
</protein>
<dbReference type="Gene3D" id="3.90.1200.10">
    <property type="match status" value="1"/>
</dbReference>
<dbReference type="Pfam" id="PF01636">
    <property type="entry name" value="APH"/>
    <property type="match status" value="1"/>
</dbReference>
<reference evidence="2 3" key="1">
    <citation type="journal article" date="2019" name="Int. J. Syst. Evol. Microbiol.">
        <title>The Global Catalogue of Microorganisms (GCM) 10K type strain sequencing project: providing services to taxonomists for standard genome sequencing and annotation.</title>
        <authorList>
            <consortium name="The Broad Institute Genomics Platform"/>
            <consortium name="The Broad Institute Genome Sequencing Center for Infectious Disease"/>
            <person name="Wu L."/>
            <person name="Ma J."/>
        </authorList>
    </citation>
    <scope>NUCLEOTIDE SEQUENCE [LARGE SCALE GENOMIC DNA]</scope>
    <source>
        <strain evidence="2 3">JCM 13250</strain>
    </source>
</reference>
<dbReference type="PANTHER" id="PTHR21310:SF15">
    <property type="entry name" value="AMINOGLYCOSIDE PHOSPHOTRANSFERASE DOMAIN-CONTAINING PROTEIN"/>
    <property type="match status" value="1"/>
</dbReference>
<feature type="domain" description="Aminoglycoside phosphotransferase" evidence="1">
    <location>
        <begin position="37"/>
        <end position="293"/>
    </location>
</feature>
<organism evidence="2 3">
    <name type="scientific">Luedemannella flava</name>
    <dbReference type="NCBI Taxonomy" id="349316"/>
    <lineage>
        <taxon>Bacteria</taxon>
        <taxon>Bacillati</taxon>
        <taxon>Actinomycetota</taxon>
        <taxon>Actinomycetes</taxon>
        <taxon>Micromonosporales</taxon>
        <taxon>Micromonosporaceae</taxon>
        <taxon>Luedemannella</taxon>
    </lineage>
</organism>
<proteinExistence type="predicted"/>
<dbReference type="InterPro" id="IPR051678">
    <property type="entry name" value="AGP_Transferase"/>
</dbReference>
<dbReference type="InterPro" id="IPR002575">
    <property type="entry name" value="Aminoglycoside_PTrfase"/>
</dbReference>
<dbReference type="Proteomes" id="UP001500218">
    <property type="component" value="Unassembled WGS sequence"/>
</dbReference>
<evidence type="ECO:0000259" key="1">
    <source>
        <dbReference type="Pfam" id="PF01636"/>
    </source>
</evidence>
<sequence>MAAPSPTQRALTPRDVEALVAWSFGEGVRVVGCGPLSGGGFAAVWWVRLDDGRTVVLKTSPPAHARLLRYERDLLDVEVGYFRLVAERAPHLPVPRVLAHGHDPALLDGGWLFLSLLPGDSLATLAEATGRPGHEAHDDHATVREEFGAMIAGLHRITGDHFGYDGARRAAATWPEAFAGIIEDLLADAVDWDITLPVPADDVRATVRRHADALATVARPALVQFDNWNGNVLAAPDADGVLRLTGMVDGERYLWGDPLVDLVSPVMFRRIEDAPDDAYLRGYGPVVFDESARRRLGLYRMHLYLLMNVEMPSRGVFREDDPGRYEFFATMLRQQVAEL</sequence>
<gene>
    <name evidence="2" type="ORF">GCM10009682_40870</name>
</gene>
<dbReference type="Gene3D" id="3.30.200.20">
    <property type="entry name" value="Phosphorylase Kinase, domain 1"/>
    <property type="match status" value="1"/>
</dbReference>
<dbReference type="SUPFAM" id="SSF56112">
    <property type="entry name" value="Protein kinase-like (PK-like)"/>
    <property type="match status" value="1"/>
</dbReference>
<name>A0ABN2MCE1_9ACTN</name>
<dbReference type="PANTHER" id="PTHR21310">
    <property type="entry name" value="AMINOGLYCOSIDE PHOSPHOTRANSFERASE-RELATED-RELATED"/>
    <property type="match status" value="1"/>
</dbReference>